<evidence type="ECO:0000313" key="3">
    <source>
        <dbReference type="EMBL" id="CBX31528.1"/>
    </source>
</evidence>
<evidence type="ECO:0000256" key="2">
    <source>
        <dbReference type="RuleBase" id="RU362080"/>
    </source>
</evidence>
<protein>
    <recommendedName>
        <fullName evidence="2">Antitoxin</fullName>
    </recommendedName>
</protein>
<dbReference type="InterPro" id="IPR051405">
    <property type="entry name" value="phD/YefM_antitoxin"/>
</dbReference>
<dbReference type="InterPro" id="IPR036165">
    <property type="entry name" value="YefM-like_sf"/>
</dbReference>
<evidence type="ECO:0000256" key="1">
    <source>
        <dbReference type="ARBA" id="ARBA00009981"/>
    </source>
</evidence>
<dbReference type="PANTHER" id="PTHR33713">
    <property type="entry name" value="ANTITOXIN YAFN-RELATED"/>
    <property type="match status" value="1"/>
</dbReference>
<accession>E1YJS4</accession>
<sequence>MRAITYSDARKNLRTLIQNVCKDSEPAIIVGSRPEEQVVLVSLDDFQSMEETAYLLSSPANRAHLEKSLQEAKEGKVVEFSTEDL</sequence>
<reference evidence="3" key="1">
    <citation type="journal article" date="2011" name="Environ. Microbiol.">
        <title>Genomic insights into the metabolic potential of the polycyclic aromatic hydrocarbon degrading sulfate-reducing Deltaproteobacterium N47.</title>
        <authorList>
            <person name="Bergmann F."/>
            <person name="Selesi D."/>
            <person name="Weinmaier T."/>
            <person name="Tischler P."/>
            <person name="Rattei T."/>
            <person name="Meckenstock R.U."/>
        </authorList>
    </citation>
    <scope>NUCLEOTIDE SEQUENCE</scope>
</reference>
<dbReference type="AlphaFoldDB" id="E1YJS4"/>
<organism evidence="3">
    <name type="scientific">uncultured Desulfobacterium sp</name>
    <dbReference type="NCBI Taxonomy" id="201089"/>
    <lineage>
        <taxon>Bacteria</taxon>
        <taxon>Pseudomonadati</taxon>
        <taxon>Thermodesulfobacteriota</taxon>
        <taxon>Desulfobacteria</taxon>
        <taxon>Desulfobacterales</taxon>
        <taxon>Desulfobacteriaceae</taxon>
        <taxon>Desulfobacterium</taxon>
        <taxon>environmental samples</taxon>
    </lineage>
</organism>
<proteinExistence type="inferred from homology"/>
<gene>
    <name evidence="3" type="ORF">N47_E50400</name>
</gene>
<comment type="function">
    <text evidence="2">Antitoxin component of a type II toxin-antitoxin (TA) system.</text>
</comment>
<comment type="similarity">
    <text evidence="1 2">Belongs to the phD/YefM antitoxin family.</text>
</comment>
<dbReference type="Gene3D" id="3.40.1620.10">
    <property type="entry name" value="YefM-like domain"/>
    <property type="match status" value="1"/>
</dbReference>
<dbReference type="PANTHER" id="PTHR33713:SF6">
    <property type="entry name" value="ANTITOXIN YEFM"/>
    <property type="match status" value="1"/>
</dbReference>
<dbReference type="Gene3D" id="6.10.250.330">
    <property type="match status" value="1"/>
</dbReference>
<dbReference type="SUPFAM" id="SSF143120">
    <property type="entry name" value="YefM-like"/>
    <property type="match status" value="1"/>
</dbReference>
<dbReference type="NCBIfam" id="TIGR01552">
    <property type="entry name" value="phd_fam"/>
    <property type="match status" value="1"/>
</dbReference>
<name>E1YJS4_9BACT</name>
<dbReference type="Pfam" id="PF02604">
    <property type="entry name" value="PhdYeFM_antitox"/>
    <property type="match status" value="1"/>
</dbReference>
<dbReference type="EMBL" id="FR695877">
    <property type="protein sequence ID" value="CBX31528.1"/>
    <property type="molecule type" value="Genomic_DNA"/>
</dbReference>
<dbReference type="InterPro" id="IPR006442">
    <property type="entry name" value="Antitoxin_Phd/YefM"/>
</dbReference>